<evidence type="ECO:0000313" key="3">
    <source>
        <dbReference type="Proteomes" id="UP000468650"/>
    </source>
</evidence>
<dbReference type="OrthoDB" id="762068at2"/>
<dbReference type="Proteomes" id="UP000468650">
    <property type="component" value="Unassembled WGS sequence"/>
</dbReference>
<keyword evidence="1" id="KW-0472">Membrane</keyword>
<reference evidence="2 3" key="1">
    <citation type="submission" date="2019-09" db="EMBL/GenBank/DDBJ databases">
        <title>Genomes of family Cryomorphaceae.</title>
        <authorList>
            <person name="Bowman J.P."/>
        </authorList>
    </citation>
    <scope>NUCLEOTIDE SEQUENCE [LARGE SCALE GENOMIC DNA]</scope>
    <source>
        <strain evidence="2 3">LMG 25704</strain>
    </source>
</reference>
<feature type="transmembrane region" description="Helical" evidence="1">
    <location>
        <begin position="12"/>
        <end position="30"/>
    </location>
</feature>
<evidence type="ECO:0000256" key="1">
    <source>
        <dbReference type="SAM" id="Phobius"/>
    </source>
</evidence>
<feature type="transmembrane region" description="Helical" evidence="1">
    <location>
        <begin position="131"/>
        <end position="156"/>
    </location>
</feature>
<sequence>MPLFKDPKRLQYILIGLLAYMNFYSLRFAILEFGNFYEYQILQFDFENFESFVSYLINAWFAFSVLTSLIVMASKRKFYLSRALKAYMFWIVIHQLIVWVISTIDLSTTYSAALEGYQQAQEFGGEISYPLWQLVLFLFNNLVNDAIMVLGLIYGFTQVKVTSGHHYTKVGLGSRFLNRVFDLIIILFFAYRYDMIETPWLILPFPFFYYFTLEYVFRQTIGKLHNDAYVHHVEEGWTPAQSRIRNALQRTLCRFIPFEAFSFLFTSNHVGWHDRFSKTRVVGPSRKGNTEIIDM</sequence>
<dbReference type="RefSeq" id="WP_151668042.1">
    <property type="nucleotide sequence ID" value="NZ_WBVO01000010.1"/>
</dbReference>
<proteinExistence type="predicted"/>
<keyword evidence="1" id="KW-1133">Transmembrane helix</keyword>
<evidence type="ECO:0000313" key="2">
    <source>
        <dbReference type="EMBL" id="KAB2807701.1"/>
    </source>
</evidence>
<protein>
    <recommendedName>
        <fullName evidence="4">RDD family protein</fullName>
    </recommendedName>
</protein>
<evidence type="ECO:0008006" key="4">
    <source>
        <dbReference type="Google" id="ProtNLM"/>
    </source>
</evidence>
<feature type="transmembrane region" description="Helical" evidence="1">
    <location>
        <begin position="52"/>
        <end position="74"/>
    </location>
</feature>
<keyword evidence="3" id="KW-1185">Reference proteome</keyword>
<feature type="transmembrane region" description="Helical" evidence="1">
    <location>
        <begin position="199"/>
        <end position="217"/>
    </location>
</feature>
<dbReference type="EMBL" id="WBVO01000010">
    <property type="protein sequence ID" value="KAB2807701.1"/>
    <property type="molecule type" value="Genomic_DNA"/>
</dbReference>
<gene>
    <name evidence="2" type="ORF">F8C67_11715</name>
</gene>
<name>A0A6N6RDY5_9FLAO</name>
<keyword evidence="1" id="KW-0812">Transmembrane</keyword>
<feature type="transmembrane region" description="Helical" evidence="1">
    <location>
        <begin position="176"/>
        <end position="193"/>
    </location>
</feature>
<organism evidence="2 3">
    <name type="scientific">Phaeocystidibacter luteus</name>
    <dbReference type="NCBI Taxonomy" id="911197"/>
    <lineage>
        <taxon>Bacteria</taxon>
        <taxon>Pseudomonadati</taxon>
        <taxon>Bacteroidota</taxon>
        <taxon>Flavobacteriia</taxon>
        <taxon>Flavobacteriales</taxon>
        <taxon>Phaeocystidibacteraceae</taxon>
        <taxon>Phaeocystidibacter</taxon>
    </lineage>
</organism>
<feature type="transmembrane region" description="Helical" evidence="1">
    <location>
        <begin position="86"/>
        <end position="104"/>
    </location>
</feature>
<comment type="caution">
    <text evidence="2">The sequence shown here is derived from an EMBL/GenBank/DDBJ whole genome shotgun (WGS) entry which is preliminary data.</text>
</comment>
<dbReference type="AlphaFoldDB" id="A0A6N6RDY5"/>
<accession>A0A6N6RDY5</accession>